<feature type="compositionally biased region" description="Basic residues" evidence="8">
    <location>
        <begin position="536"/>
        <end position="556"/>
    </location>
</feature>
<comment type="similarity">
    <text evidence="6">Belongs to the NtaA/SnaA/DszA monooxygenase family.</text>
</comment>
<dbReference type="GeneID" id="2871827"/>
<dbReference type="AlphaFoldDB" id="Q5B1N4"/>
<dbReference type="GO" id="GO:0006351">
    <property type="term" value="P:DNA-templated transcription"/>
    <property type="evidence" value="ECO:0007669"/>
    <property type="project" value="InterPro"/>
</dbReference>
<dbReference type="RefSeq" id="XP_663150.1">
    <property type="nucleotide sequence ID" value="XM_658058.1"/>
</dbReference>
<keyword evidence="7" id="KW-0862">Zinc</keyword>
<evidence type="ECO:0000256" key="5">
    <source>
        <dbReference type="ARBA" id="ARBA00023242"/>
    </source>
</evidence>
<reference evidence="11" key="1">
    <citation type="journal article" date="2005" name="Nature">
        <title>Sequencing of Aspergillus nidulans and comparative analysis with A. fumigatus and A. oryzae.</title>
        <authorList>
            <person name="Galagan J.E."/>
            <person name="Calvo S.E."/>
            <person name="Cuomo C."/>
            <person name="Ma L.J."/>
            <person name="Wortman J.R."/>
            <person name="Batzoglou S."/>
            <person name="Lee S.I."/>
            <person name="Basturkmen M."/>
            <person name="Spevak C.C."/>
            <person name="Clutterbuck J."/>
            <person name="Kapitonov V."/>
            <person name="Jurka J."/>
            <person name="Scazzocchio C."/>
            <person name="Farman M."/>
            <person name="Butler J."/>
            <person name="Purcell S."/>
            <person name="Harris S."/>
            <person name="Braus G.H."/>
            <person name="Draht O."/>
            <person name="Busch S."/>
            <person name="D'Enfert C."/>
            <person name="Bouchier C."/>
            <person name="Goldman G.H."/>
            <person name="Bell-Pedersen D."/>
            <person name="Griffiths-Jones S."/>
            <person name="Doonan J.H."/>
            <person name="Yu J."/>
            <person name="Vienken K."/>
            <person name="Pain A."/>
            <person name="Freitag M."/>
            <person name="Selker E.U."/>
            <person name="Archer D.B."/>
            <person name="Penalva M.A."/>
            <person name="Oakley B.R."/>
            <person name="Momany M."/>
            <person name="Tanaka T."/>
            <person name="Kumagai T."/>
            <person name="Asai K."/>
            <person name="Machida M."/>
            <person name="Nierman W.C."/>
            <person name="Denning D.W."/>
            <person name="Caddick M."/>
            <person name="Hynes M."/>
            <person name="Paoletti M."/>
            <person name="Fischer R."/>
            <person name="Miller B."/>
            <person name="Dyer P."/>
            <person name="Sachs M.S."/>
            <person name="Osmani S.A."/>
            <person name="Birren B.W."/>
        </authorList>
    </citation>
    <scope>NUCLEOTIDE SEQUENCE [LARGE SCALE GENOMIC DNA]</scope>
    <source>
        <strain evidence="11">FGSC A4 / ATCC 38163 / CBS 112.46 / NRRL 194 / M139</strain>
    </source>
</reference>
<accession>C8VG66</accession>
<feature type="compositionally biased region" description="Polar residues" evidence="8">
    <location>
        <begin position="448"/>
        <end position="460"/>
    </location>
</feature>
<dbReference type="CDD" id="cd01095">
    <property type="entry name" value="Nitrilotriacetate_monoxgenase"/>
    <property type="match status" value="1"/>
</dbReference>
<keyword evidence="3" id="KW-0560">Oxidoreductase</keyword>
<dbReference type="SUPFAM" id="SSF51679">
    <property type="entry name" value="Bacterial luciferase-like"/>
    <property type="match status" value="1"/>
</dbReference>
<keyword evidence="7" id="KW-0863">Zinc-finger</keyword>
<evidence type="ECO:0000256" key="2">
    <source>
        <dbReference type="ARBA" id="ARBA00022643"/>
    </source>
</evidence>
<dbReference type="KEGG" id="ani:ANIA_05546"/>
<reference evidence="11" key="2">
    <citation type="journal article" date="2009" name="Fungal Genet. Biol.">
        <title>The 2008 update of the Aspergillus nidulans genome annotation: a community effort.</title>
        <authorList>
            <person name="Wortman J.R."/>
            <person name="Gilsenan J.M."/>
            <person name="Joardar V."/>
            <person name="Deegan J."/>
            <person name="Clutterbuck J."/>
            <person name="Andersen M.R."/>
            <person name="Archer D."/>
            <person name="Bencina M."/>
            <person name="Braus G."/>
            <person name="Coutinho P."/>
            <person name="von Dohren H."/>
            <person name="Doonan J."/>
            <person name="Driessen A.J."/>
            <person name="Durek P."/>
            <person name="Espeso E."/>
            <person name="Fekete E."/>
            <person name="Flipphi M."/>
            <person name="Estrada C.G."/>
            <person name="Geysens S."/>
            <person name="Goldman G."/>
            <person name="de Groot P.W."/>
            <person name="Hansen K."/>
            <person name="Harris S.D."/>
            <person name="Heinekamp T."/>
            <person name="Helmstaedt K."/>
            <person name="Henrissat B."/>
            <person name="Hofmann G."/>
            <person name="Homan T."/>
            <person name="Horio T."/>
            <person name="Horiuchi H."/>
            <person name="James S."/>
            <person name="Jones M."/>
            <person name="Karaffa L."/>
            <person name="Karanyi Z."/>
            <person name="Kato M."/>
            <person name="Keller N."/>
            <person name="Kelly D.E."/>
            <person name="Kiel J.A."/>
            <person name="Kim J.M."/>
            <person name="van der Klei I.J."/>
            <person name="Klis F.M."/>
            <person name="Kovalchuk A."/>
            <person name="Krasevec N."/>
            <person name="Kubicek C.P."/>
            <person name="Liu B."/>
            <person name="Maccabe A."/>
            <person name="Meyer V."/>
            <person name="Mirabito P."/>
            <person name="Miskei M."/>
            <person name="Mos M."/>
            <person name="Mullins J."/>
            <person name="Nelson D.R."/>
            <person name="Nielsen J."/>
            <person name="Oakley B.R."/>
            <person name="Osmani S.A."/>
            <person name="Pakula T."/>
            <person name="Paszewski A."/>
            <person name="Paulsen I."/>
            <person name="Pilsyk S."/>
            <person name="Pocsi I."/>
            <person name="Punt P.J."/>
            <person name="Ram A.F."/>
            <person name="Ren Q."/>
            <person name="Robellet X."/>
            <person name="Robson G."/>
            <person name="Seiboth B."/>
            <person name="van Solingen P."/>
            <person name="Specht T."/>
            <person name="Sun J."/>
            <person name="Taheri-Talesh N."/>
            <person name="Takeshita N."/>
            <person name="Ussery D."/>
            <person name="vanKuyk P.A."/>
            <person name="Visser H."/>
            <person name="van de Vondervoort P.J."/>
            <person name="de Vries R.P."/>
            <person name="Walton J."/>
            <person name="Xiang X."/>
            <person name="Xiong Y."/>
            <person name="Zeng A.P."/>
            <person name="Brandt B.W."/>
            <person name="Cornell M.J."/>
            <person name="van den Hondel C.A."/>
            <person name="Visser J."/>
            <person name="Oliver S.G."/>
            <person name="Turner G."/>
        </authorList>
    </citation>
    <scope>GENOME REANNOTATION</scope>
    <source>
        <strain evidence="11">FGSC A4 / ATCC 38163 / CBS 112.46 / NRRL 194 / M139</strain>
    </source>
</reference>
<dbReference type="GO" id="GO:0008270">
    <property type="term" value="F:zinc ion binding"/>
    <property type="evidence" value="ECO:0007669"/>
    <property type="project" value="UniProtKB-KW"/>
</dbReference>
<dbReference type="Pfam" id="PF00296">
    <property type="entry name" value="Bac_luciferase"/>
    <property type="match status" value="1"/>
</dbReference>
<gene>
    <name evidence="10" type="ORF">ANIA_05546</name>
</gene>
<keyword evidence="4" id="KW-0503">Monooxygenase</keyword>
<proteinExistence type="inferred from homology"/>
<dbReference type="PROSITE" id="PS00028">
    <property type="entry name" value="ZINC_FINGER_C2H2_1"/>
    <property type="match status" value="2"/>
</dbReference>
<keyword evidence="2" id="KW-0288">FMN</keyword>
<evidence type="ECO:0000256" key="6">
    <source>
        <dbReference type="ARBA" id="ARBA00033748"/>
    </source>
</evidence>
<dbReference type="CDD" id="cd12148">
    <property type="entry name" value="fungal_TF_MHR"/>
    <property type="match status" value="1"/>
</dbReference>
<dbReference type="InterPro" id="IPR016215">
    <property type="entry name" value="NTA_MOA"/>
</dbReference>
<dbReference type="Gene3D" id="3.20.20.30">
    <property type="entry name" value="Luciferase-like domain"/>
    <property type="match status" value="1"/>
</dbReference>
<dbReference type="GO" id="GO:0016705">
    <property type="term" value="F:oxidoreductase activity, acting on paired donors, with incorporation or reduction of molecular oxygen"/>
    <property type="evidence" value="ECO:0007669"/>
    <property type="project" value="InterPro"/>
</dbReference>
<dbReference type="Gene3D" id="3.30.160.60">
    <property type="entry name" value="Classic Zinc Finger"/>
    <property type="match status" value="1"/>
</dbReference>
<evidence type="ECO:0000256" key="1">
    <source>
        <dbReference type="ARBA" id="ARBA00022630"/>
    </source>
</evidence>
<dbReference type="PROSITE" id="PS50157">
    <property type="entry name" value="ZINC_FINGER_C2H2_2"/>
    <property type="match status" value="1"/>
</dbReference>
<dbReference type="Pfam" id="PF04082">
    <property type="entry name" value="Fungal_trans"/>
    <property type="match status" value="1"/>
</dbReference>
<name>Q5B1N4_EMENI</name>
<dbReference type="SMART" id="SM00355">
    <property type="entry name" value="ZnF_C2H2"/>
    <property type="match status" value="2"/>
</dbReference>
<dbReference type="GO" id="GO:0004497">
    <property type="term" value="F:monooxygenase activity"/>
    <property type="evidence" value="ECO:0007669"/>
    <property type="project" value="UniProtKB-KW"/>
</dbReference>
<dbReference type="InterPro" id="IPR036236">
    <property type="entry name" value="Znf_C2H2_sf"/>
</dbReference>
<dbReference type="InterPro" id="IPR036661">
    <property type="entry name" value="Luciferase-like_sf"/>
</dbReference>
<dbReference type="EMBL" id="BN001305">
    <property type="protein sequence ID" value="CBF81698.1"/>
    <property type="molecule type" value="Genomic_DNA"/>
</dbReference>
<protein>
    <submittedName>
        <fullName evidence="10">C2H2 finger domain transcription factor (Eurofung)</fullName>
    </submittedName>
</protein>
<dbReference type="InterPro" id="IPR013087">
    <property type="entry name" value="Znf_C2H2_type"/>
</dbReference>
<keyword evidence="7" id="KW-0479">Metal-binding</keyword>
<dbReference type="HOGENOM" id="CLU_280339_0_0_1"/>
<feature type="region of interest" description="Disordered" evidence="8">
    <location>
        <begin position="536"/>
        <end position="605"/>
    </location>
</feature>
<evidence type="ECO:0000256" key="3">
    <source>
        <dbReference type="ARBA" id="ARBA00023002"/>
    </source>
</evidence>
<dbReference type="NCBIfam" id="TIGR03860">
    <property type="entry name" value="FMN_nitrolo"/>
    <property type="match status" value="1"/>
</dbReference>
<sequence length="1121" mass="124840">MADKKLHLTAFMRPVSLHTGAWRYPDSYADANFNLAHLKSFIRKLEAAKFDAFFMADHLAVLNMPVEALKRSHTVTSFEPFTLLSALSQVTEKIGLAATASTTYDEPYHIARRFASLDHLSGGRAAWNIVTTANPESAKNFGRDEHLEHSERYKRAREFYDVVTGLWDSFADDAFIRDKESGIFFDPEKLHVLNHQGDDLKVRGPLNIARPVQGWPVIVQAGQSEPGRQLAAETAEAVFCSPRDLEGAKALYRDIKERAEAAGRNRDHIKILPAAFVLVGDSVEEAKRKRLELDSLVHYDSAIASLSIALGADASGFDQDGPLPVDLPETNASKTSRAGVVKLAEDEKLTVRQLAQRLGGYSGLAFVGTPASIADEMETWLMEEGADGFTVVFPFLPQGLDDVTQKVVPELQRRGIFRKDYTGNTLREHLGSEDNPNPDLSCGRQRSMDQTGDNSGSNSYDIDDNEHVHDNDKTGYQSTNWNYRKLYQPFQCLICQSRFTRHENLKRHALLHTRSHDELQLSCDFCTATFSRPDLRKRHMKRRHPEHEARRAKKRVQRGESTRQWSEGDGRDSVSPEGSHDGRSQQAVNNQTRGSASPWGDRRSPNISDLIQQALEEPRGDRIGQEVVDLQMLLDTGQIFRPPENIEQHLSGFTSSASLEDGSWRPSPSQISTGCALFFAHVSHFVPFLHQPTFDADQTPLHLLLSMLSLAFQYGSDPDSDTQAPDSGALLSARCFHRARALLTSSSTAGPLSTVQSYLLLQIASMMYLCSESHHTLQMHSASISLARTSGLMQRTALETSTSTSLTTLWHAFVSAESHKRTLFALHQIDALWYQFLSVPRSISHLEIKHDLPCPREQWVAASAEEWAHGQLIRGQTGPQSLQYVDAVRRFLSQESLLSLPVFDPYGAINIAQFLISSAREISGWSTMTGMLSIDRFGALRSSLETLHPFICPAHPSLSPVSSSAPPAQDALCPATWQTAMLELQIWSPAHTSGIIQTSISSLLEHSTQIHLSPSPQILCEEITAQAIKPHIDWFLTYLENTVDAEGEAPWVVVYAYKAFLIAWQLVRGGVEGAMRVVGVHDGDVIGAMEWARVVFARRKRWEVGRLVMGCLDRLATDINT</sequence>
<keyword evidence="5" id="KW-0539">Nucleus</keyword>
<organism evidence="10 11">
    <name type="scientific">Emericella nidulans (strain FGSC A4 / ATCC 38163 / CBS 112.46 / NRRL 194 / M139)</name>
    <name type="common">Aspergillus nidulans</name>
    <dbReference type="NCBI Taxonomy" id="227321"/>
    <lineage>
        <taxon>Eukaryota</taxon>
        <taxon>Fungi</taxon>
        <taxon>Dikarya</taxon>
        <taxon>Ascomycota</taxon>
        <taxon>Pezizomycotina</taxon>
        <taxon>Eurotiomycetes</taxon>
        <taxon>Eurotiomycetidae</taxon>
        <taxon>Eurotiales</taxon>
        <taxon>Aspergillaceae</taxon>
        <taxon>Aspergillus</taxon>
        <taxon>Aspergillus subgen. Nidulantes</taxon>
    </lineage>
</organism>
<dbReference type="PANTHER" id="PTHR30011:SF16">
    <property type="entry name" value="C2H2 FINGER DOMAIN TRANSCRIPTION FACTOR (EUROFUNG)-RELATED"/>
    <property type="match status" value="1"/>
</dbReference>
<evidence type="ECO:0000259" key="9">
    <source>
        <dbReference type="PROSITE" id="PS50157"/>
    </source>
</evidence>
<feature type="compositionally biased region" description="Basic and acidic residues" evidence="8">
    <location>
        <begin position="557"/>
        <end position="583"/>
    </location>
</feature>
<evidence type="ECO:0000256" key="8">
    <source>
        <dbReference type="SAM" id="MobiDB-lite"/>
    </source>
</evidence>
<accession>Q5B1N4</accession>
<dbReference type="GO" id="GO:0003677">
    <property type="term" value="F:DNA binding"/>
    <property type="evidence" value="ECO:0007669"/>
    <property type="project" value="InterPro"/>
</dbReference>
<dbReference type="InParanoid" id="Q5B1N4"/>
<dbReference type="InterPro" id="IPR007219">
    <property type="entry name" value="XnlR_reg_dom"/>
</dbReference>
<dbReference type="OrthoDB" id="5561043at2759"/>
<feature type="compositionally biased region" description="Polar residues" evidence="8">
    <location>
        <begin position="584"/>
        <end position="595"/>
    </location>
</feature>
<evidence type="ECO:0000256" key="4">
    <source>
        <dbReference type="ARBA" id="ARBA00023033"/>
    </source>
</evidence>
<feature type="region of interest" description="Disordered" evidence="8">
    <location>
        <begin position="426"/>
        <end position="472"/>
    </location>
</feature>
<keyword evidence="11" id="KW-1185">Reference proteome</keyword>
<dbReference type="SUPFAM" id="SSF57667">
    <property type="entry name" value="beta-beta-alpha zinc fingers"/>
    <property type="match status" value="1"/>
</dbReference>
<dbReference type="PANTHER" id="PTHR30011">
    <property type="entry name" value="ALKANESULFONATE MONOOXYGENASE-RELATED"/>
    <property type="match status" value="1"/>
</dbReference>
<evidence type="ECO:0000313" key="10">
    <source>
        <dbReference type="EMBL" id="CBF81698.1"/>
    </source>
</evidence>
<dbReference type="eggNOG" id="ENOG502QSR6">
    <property type="taxonomic scope" value="Eukaryota"/>
</dbReference>
<dbReference type="InterPro" id="IPR051260">
    <property type="entry name" value="Diverse_substr_monoxygenases"/>
</dbReference>
<dbReference type="Proteomes" id="UP000000560">
    <property type="component" value="Chromosome V"/>
</dbReference>
<dbReference type="InterPro" id="IPR011251">
    <property type="entry name" value="Luciferase-like_dom"/>
</dbReference>
<evidence type="ECO:0000256" key="7">
    <source>
        <dbReference type="PROSITE-ProRule" id="PRU00042"/>
    </source>
</evidence>
<evidence type="ECO:0000313" key="11">
    <source>
        <dbReference type="Proteomes" id="UP000000560"/>
    </source>
</evidence>
<feature type="domain" description="C2H2-type" evidence="9">
    <location>
        <begin position="490"/>
        <end position="517"/>
    </location>
</feature>
<keyword evidence="1" id="KW-0285">Flavoprotein</keyword>